<dbReference type="SMART" id="SM00530">
    <property type="entry name" value="HTH_XRE"/>
    <property type="match status" value="1"/>
</dbReference>
<dbReference type="EMBL" id="JACCCC010000001">
    <property type="protein sequence ID" value="NYE48316.1"/>
    <property type="molecule type" value="Genomic_DNA"/>
</dbReference>
<dbReference type="InterPro" id="IPR001387">
    <property type="entry name" value="Cro/C1-type_HTH"/>
</dbReference>
<evidence type="ECO:0000259" key="1">
    <source>
        <dbReference type="PROSITE" id="PS50943"/>
    </source>
</evidence>
<dbReference type="GO" id="GO:0003677">
    <property type="term" value="F:DNA binding"/>
    <property type="evidence" value="ECO:0007669"/>
    <property type="project" value="InterPro"/>
</dbReference>
<accession>A0A852TV28</accession>
<dbReference type="Proteomes" id="UP000589036">
    <property type="component" value="Unassembled WGS sequence"/>
</dbReference>
<protein>
    <submittedName>
        <fullName evidence="2">Transcriptional regulator with XRE-family HTH domain</fullName>
    </submittedName>
</protein>
<name>A0A852TV28_9ACTN</name>
<evidence type="ECO:0000313" key="2">
    <source>
        <dbReference type="EMBL" id="NYE48316.1"/>
    </source>
</evidence>
<evidence type="ECO:0000313" key="3">
    <source>
        <dbReference type="Proteomes" id="UP000589036"/>
    </source>
</evidence>
<dbReference type="Gene3D" id="1.10.260.40">
    <property type="entry name" value="lambda repressor-like DNA-binding domains"/>
    <property type="match status" value="1"/>
</dbReference>
<dbReference type="InterPro" id="IPR010982">
    <property type="entry name" value="Lambda_DNA-bd_dom_sf"/>
</dbReference>
<comment type="caution">
    <text evidence="2">The sequence shown here is derived from an EMBL/GenBank/DDBJ whole genome shotgun (WGS) entry which is preliminary data.</text>
</comment>
<sequence length="398" mass="43440">MGRRVAWYRIRRGLSQEVLAGLVGRTADWLGKVENDRAALDRLSVIRSLADALGVSVLDLIGEAKSGGPPPEQDVGVSRLRSALTDYRSLVPLAPVVRQGGEPPDLLQIRHDVESVMDAYQRSSYKRMLRSLPDLLSRTHIAAREYEGQKLLVAERFLALTAQAAAMVLTKLGEVDLAWIAAERGLQAAQRSGDMAVIGSLLRSGVHSLHSYGQGPTSTEMAGQAAGYLRKEMDWSSPRMISVYGTLLLPGAIAAAREGDRGSARDYLEESEKAALRLGRDRNDLWTAFGQTNVAVHRAAVANALGDVDTAIDLGRRIDTSVLPTERQVRHALELASAYVKRNRIDSALGQILGAEKLSSEQIRRHVMSRQIVTAMLETKSGKRNPTLAALALRMRII</sequence>
<dbReference type="CDD" id="cd00093">
    <property type="entry name" value="HTH_XRE"/>
    <property type="match status" value="1"/>
</dbReference>
<keyword evidence="3" id="KW-1185">Reference proteome</keyword>
<reference evidence="2 3" key="1">
    <citation type="submission" date="2020-07" db="EMBL/GenBank/DDBJ databases">
        <title>Sequencing the genomes of 1000 actinobacteria strains.</title>
        <authorList>
            <person name="Klenk H.-P."/>
        </authorList>
    </citation>
    <scope>NUCLEOTIDE SEQUENCE [LARGE SCALE GENOMIC DNA]</scope>
    <source>
        <strain evidence="2 3">CXB654</strain>
    </source>
</reference>
<dbReference type="SUPFAM" id="SSF47413">
    <property type="entry name" value="lambda repressor-like DNA-binding domains"/>
    <property type="match status" value="1"/>
</dbReference>
<dbReference type="RefSeq" id="WP_218882504.1">
    <property type="nucleotide sequence ID" value="NZ_BAAAYY010000004.1"/>
</dbReference>
<dbReference type="AlphaFoldDB" id="A0A852TV28"/>
<gene>
    <name evidence="2" type="ORF">HDA32_003436</name>
</gene>
<proteinExistence type="predicted"/>
<organism evidence="2 3">
    <name type="scientific">Spinactinospora alkalitolerans</name>
    <dbReference type="NCBI Taxonomy" id="687207"/>
    <lineage>
        <taxon>Bacteria</taxon>
        <taxon>Bacillati</taxon>
        <taxon>Actinomycetota</taxon>
        <taxon>Actinomycetes</taxon>
        <taxon>Streptosporangiales</taxon>
        <taxon>Nocardiopsidaceae</taxon>
        <taxon>Spinactinospora</taxon>
    </lineage>
</organism>
<dbReference type="PROSITE" id="PS50943">
    <property type="entry name" value="HTH_CROC1"/>
    <property type="match status" value="1"/>
</dbReference>
<feature type="domain" description="HTH cro/C1-type" evidence="1">
    <location>
        <begin position="8"/>
        <end position="60"/>
    </location>
</feature>
<dbReference type="Pfam" id="PF13560">
    <property type="entry name" value="HTH_31"/>
    <property type="match status" value="1"/>
</dbReference>